<dbReference type="PANTHER" id="PTHR34138:SF1">
    <property type="entry name" value="CELL SHAPE-DETERMINING PROTEIN MREC"/>
    <property type="match status" value="1"/>
</dbReference>
<evidence type="ECO:0000256" key="4">
    <source>
        <dbReference type="ARBA" id="ARBA00032089"/>
    </source>
</evidence>
<keyword evidence="7" id="KW-0472">Membrane</keyword>
<dbReference type="Gene3D" id="2.40.10.340">
    <property type="entry name" value="Rod shape-determining protein MreC, domain 1"/>
    <property type="match status" value="1"/>
</dbReference>
<feature type="coiled-coil region" evidence="5">
    <location>
        <begin position="73"/>
        <end position="100"/>
    </location>
</feature>
<protein>
    <recommendedName>
        <fullName evidence="2">Cell shape-determining protein MreC</fullName>
    </recommendedName>
    <alternativeName>
        <fullName evidence="4">Cell shape protein MreC</fullName>
    </alternativeName>
</protein>
<feature type="compositionally biased region" description="Polar residues" evidence="6">
    <location>
        <begin position="349"/>
        <end position="358"/>
    </location>
</feature>
<feature type="compositionally biased region" description="Polar residues" evidence="6">
    <location>
        <begin position="291"/>
        <end position="341"/>
    </location>
</feature>
<evidence type="ECO:0000313" key="10">
    <source>
        <dbReference type="Proteomes" id="UP000184404"/>
    </source>
</evidence>
<dbReference type="GO" id="GO:0005886">
    <property type="term" value="C:plasma membrane"/>
    <property type="evidence" value="ECO:0007669"/>
    <property type="project" value="TreeGrafter"/>
</dbReference>
<feature type="region of interest" description="Disordered" evidence="6">
    <location>
        <begin position="279"/>
        <end position="358"/>
    </location>
</feature>
<dbReference type="EMBL" id="FQUG01000012">
    <property type="protein sequence ID" value="SHF29141.1"/>
    <property type="molecule type" value="Genomic_DNA"/>
</dbReference>
<keyword evidence="10" id="KW-1185">Reference proteome</keyword>
<dbReference type="InterPro" id="IPR042177">
    <property type="entry name" value="Cell/Rod_1"/>
</dbReference>
<evidence type="ECO:0000256" key="2">
    <source>
        <dbReference type="ARBA" id="ARBA00013855"/>
    </source>
</evidence>
<evidence type="ECO:0000256" key="7">
    <source>
        <dbReference type="SAM" id="Phobius"/>
    </source>
</evidence>
<keyword evidence="7" id="KW-1133">Transmembrane helix</keyword>
<dbReference type="NCBIfam" id="TIGR00219">
    <property type="entry name" value="mreC"/>
    <property type="match status" value="1"/>
</dbReference>
<proteinExistence type="inferred from homology"/>
<dbReference type="Proteomes" id="UP000184404">
    <property type="component" value="Unassembled WGS sequence"/>
</dbReference>
<keyword evidence="3" id="KW-0133">Cell shape</keyword>
<evidence type="ECO:0000256" key="1">
    <source>
        <dbReference type="ARBA" id="ARBA00009369"/>
    </source>
</evidence>
<keyword evidence="5" id="KW-0175">Coiled coil</keyword>
<evidence type="ECO:0000256" key="3">
    <source>
        <dbReference type="ARBA" id="ARBA00022960"/>
    </source>
</evidence>
<evidence type="ECO:0000256" key="5">
    <source>
        <dbReference type="SAM" id="Coils"/>
    </source>
</evidence>
<dbReference type="GO" id="GO:0008360">
    <property type="term" value="P:regulation of cell shape"/>
    <property type="evidence" value="ECO:0007669"/>
    <property type="project" value="UniProtKB-KW"/>
</dbReference>
<gene>
    <name evidence="9" type="ORF">SAMN02745190_02300</name>
</gene>
<dbReference type="PANTHER" id="PTHR34138">
    <property type="entry name" value="CELL SHAPE-DETERMINING PROTEIN MREC"/>
    <property type="match status" value="1"/>
</dbReference>
<feature type="domain" description="Rod shape-determining protein MreC beta-barrel core" evidence="8">
    <location>
        <begin position="127"/>
        <end position="274"/>
    </location>
</feature>
<reference evidence="9 10" key="1">
    <citation type="submission" date="2016-11" db="EMBL/GenBank/DDBJ databases">
        <authorList>
            <person name="Jaros S."/>
            <person name="Januszkiewicz K."/>
            <person name="Wedrychowicz H."/>
        </authorList>
    </citation>
    <scope>NUCLEOTIDE SEQUENCE [LARGE SCALE GENOMIC DNA]</scope>
    <source>
        <strain evidence="9 10">DSM 10502</strain>
    </source>
</reference>
<dbReference type="Gene3D" id="2.40.10.350">
    <property type="entry name" value="Rod shape-determining protein MreC, domain 2"/>
    <property type="match status" value="1"/>
</dbReference>
<keyword evidence="7" id="KW-0812">Transmembrane</keyword>
<accession>A0A1M5AFU8</accession>
<dbReference type="STRING" id="1123243.SAMN02745190_02300"/>
<dbReference type="AlphaFoldDB" id="A0A1M5AFU8"/>
<dbReference type="InterPro" id="IPR042175">
    <property type="entry name" value="Cell/Rod_MreC_2"/>
</dbReference>
<name>A0A1M5AFU8_9FIRM</name>
<dbReference type="OrthoDB" id="9792313at2"/>
<sequence length="358" mass="38288">MGKIKREQESGRVVWILVFVAASIFILIFFAAKGRFNVPVHNQTVMTLLAPFQRAASWAGDGIHDGLAEIWDILTVQKQNKMLRNEVEQLRVQNVKANEYAAENQRLRELLGYKNAAVQFDLVVARVIGRESATWTRMIVIDRGTRDGVEKNMAVVTSRGLVGVVTEAGPISSKVEMILDTRAAVGALVQRSRVAGIIEGSPDNASQPRMVNIPRNEDVQEGDIVVTSGFGGVYPKGIMVGKIESVHNDSGGLLKYAVLEPAVDFQRLEDVAVIVASREAPPEPLVPPKQTPGTETNVQETVEQADSAPTTVNNISQDVPASNSGAVSSGSPTVNPNSGVNASAGGTGKNSTAGRGTR</sequence>
<evidence type="ECO:0000259" key="8">
    <source>
        <dbReference type="Pfam" id="PF04085"/>
    </source>
</evidence>
<dbReference type="InterPro" id="IPR007221">
    <property type="entry name" value="MreC"/>
</dbReference>
<evidence type="ECO:0000313" key="9">
    <source>
        <dbReference type="EMBL" id="SHF29141.1"/>
    </source>
</evidence>
<dbReference type="Pfam" id="PF04085">
    <property type="entry name" value="MreC"/>
    <property type="match status" value="1"/>
</dbReference>
<evidence type="ECO:0000256" key="6">
    <source>
        <dbReference type="SAM" id="MobiDB-lite"/>
    </source>
</evidence>
<dbReference type="InterPro" id="IPR055342">
    <property type="entry name" value="MreC_beta-barrel_core"/>
</dbReference>
<feature type="transmembrane region" description="Helical" evidence="7">
    <location>
        <begin position="12"/>
        <end position="32"/>
    </location>
</feature>
<organism evidence="9 10">
    <name type="scientific">Schwartzia succinivorans DSM 10502</name>
    <dbReference type="NCBI Taxonomy" id="1123243"/>
    <lineage>
        <taxon>Bacteria</taxon>
        <taxon>Bacillati</taxon>
        <taxon>Bacillota</taxon>
        <taxon>Negativicutes</taxon>
        <taxon>Selenomonadales</taxon>
        <taxon>Selenomonadaceae</taxon>
        <taxon>Schwartzia</taxon>
    </lineage>
</organism>
<comment type="similarity">
    <text evidence="1">Belongs to the MreC family.</text>
</comment>